<feature type="compositionally biased region" description="Pro residues" evidence="1">
    <location>
        <begin position="100"/>
        <end position="112"/>
    </location>
</feature>
<comment type="caution">
    <text evidence="2">The sequence shown here is derived from an EMBL/GenBank/DDBJ whole genome shotgun (WGS) entry which is preliminary data.</text>
</comment>
<name>A0AAV4SI68_9ARAC</name>
<keyword evidence="3" id="KW-1185">Reference proteome</keyword>
<feature type="region of interest" description="Disordered" evidence="1">
    <location>
        <begin position="94"/>
        <end position="155"/>
    </location>
</feature>
<dbReference type="EMBL" id="BPLQ01007872">
    <property type="protein sequence ID" value="GIY32871.1"/>
    <property type="molecule type" value="Genomic_DNA"/>
</dbReference>
<evidence type="ECO:0000313" key="2">
    <source>
        <dbReference type="EMBL" id="GIY32871.1"/>
    </source>
</evidence>
<gene>
    <name evidence="2" type="ORF">CDAR_317501</name>
</gene>
<organism evidence="2 3">
    <name type="scientific">Caerostris darwini</name>
    <dbReference type="NCBI Taxonomy" id="1538125"/>
    <lineage>
        <taxon>Eukaryota</taxon>
        <taxon>Metazoa</taxon>
        <taxon>Ecdysozoa</taxon>
        <taxon>Arthropoda</taxon>
        <taxon>Chelicerata</taxon>
        <taxon>Arachnida</taxon>
        <taxon>Araneae</taxon>
        <taxon>Araneomorphae</taxon>
        <taxon>Entelegynae</taxon>
        <taxon>Araneoidea</taxon>
        <taxon>Araneidae</taxon>
        <taxon>Caerostris</taxon>
    </lineage>
</organism>
<feature type="region of interest" description="Disordered" evidence="1">
    <location>
        <begin position="1"/>
        <end position="23"/>
    </location>
</feature>
<sequence>MRRKRRRQKNARRKRRRRQRNCQNLQQTAHIEATAPVQNSVPQLETSAATNTSLQATGFLSAFPHLHFPSQQLQTQQHSSAQQHQQLPYGNMAAVNMNTVPPPPPYESPPEYQPSQGQFETRINIPDVDTNQFNMPPPPPPYDAHIQHSTPFQFK</sequence>
<proteinExistence type="predicted"/>
<protein>
    <submittedName>
        <fullName evidence="2">Uncharacterized protein</fullName>
    </submittedName>
</protein>
<evidence type="ECO:0000313" key="3">
    <source>
        <dbReference type="Proteomes" id="UP001054837"/>
    </source>
</evidence>
<dbReference type="AlphaFoldDB" id="A0AAV4SI68"/>
<feature type="compositionally biased region" description="Basic residues" evidence="1">
    <location>
        <begin position="1"/>
        <end position="20"/>
    </location>
</feature>
<dbReference type="Proteomes" id="UP001054837">
    <property type="component" value="Unassembled WGS sequence"/>
</dbReference>
<accession>A0AAV4SI68</accession>
<evidence type="ECO:0000256" key="1">
    <source>
        <dbReference type="SAM" id="MobiDB-lite"/>
    </source>
</evidence>
<reference evidence="2 3" key="1">
    <citation type="submission" date="2021-06" db="EMBL/GenBank/DDBJ databases">
        <title>Caerostris darwini draft genome.</title>
        <authorList>
            <person name="Kono N."/>
            <person name="Arakawa K."/>
        </authorList>
    </citation>
    <scope>NUCLEOTIDE SEQUENCE [LARGE SCALE GENOMIC DNA]</scope>
</reference>